<accession>A0A0R2LAD7</accession>
<proteinExistence type="predicted"/>
<feature type="domain" description="Alpha-L-rhamnosidase six-hairpin glycosidase" evidence="6">
    <location>
        <begin position="393"/>
        <end position="740"/>
    </location>
</feature>
<evidence type="ECO:0000313" key="9">
    <source>
        <dbReference type="Proteomes" id="UP000051006"/>
    </source>
</evidence>
<dbReference type="InterPro" id="IPR013737">
    <property type="entry name" value="Bac_rhamnosid_N"/>
</dbReference>
<dbReference type="InterPro" id="IPR012341">
    <property type="entry name" value="6hp_glycosidase-like_sf"/>
</dbReference>
<gene>
    <name evidence="8" type="ORF">IV57_GL001768</name>
</gene>
<sequence>MNNPIGFKMDDLFIDCEISGDSYPTDLKKKLTITDDSQMVFSTDWEVANDLTFKPIFKLQNRTRYNVKIELKTNDKIFSKTAFFETGLMNGFKASAWIGSDDASIHGLDLIKEINIPQGIKNGRLYISGLGLYEAYIDDVKIGNEYLAPGFTNYNYYTQIATHDVTKLLQTAGTHTIRISLGDGWYRGKLGIKEHGGKADQYGNALMAIAELNYVNNSGVEERISTDTSWQGFTSQINHSGIYYGEDLDELSQSSAITIKQFAQPTKHLIDRLSLPIKEHETFPVVKKIVTPSNSIVLDFGQNMAGWVTFENHLPKGTKVALEYGELIQNGELYRGNLRSARATFSYVSDGKVHTIRPHFTYFGFRYVRLVGFPNDIDIKDFQARALYSDMSEIGKITTDNEAINKLFNNILWGQKSNFMDIPTDCPQRDERLGWTGDAAIFSKTASYNMDTYQFNKKYAYDVAVEQSINNGKVPLYVPAVDGDDGGKAVWSDVATIIPWVTYSRTGDEAILRQNFGAMMSWVDWVHDYAKKTRNEFLWLEADQLGDWLALDTEDIMHLKGKTPDDLIASAYYYLSAKLVSKTAKVLHANREHDYYQLLADKIKESFVAEFFTASGRLITDTQTALSLCLNLGLYPVSGRQVLTDKLVERIEKDKNHLTTGFVGTSELLPALSNNNQNELATQILLNNDYPSWLYQVKHGATTIWERWDSIKPDGNINDNGMNSLNHYSTGAVMAWAYEYLVGIKQDKGLKIQPQITPKFRSVEGHTKLTTGIVKVAWEIVNKVGTKVNLTIDIPYHNDAEVILPYADQWSANGEKHHNGDTLEAGHYEITYQPTSALIDKFDIHTPLANFYQDNEISQKLAKLIPFWDFLNLPGNMDHFKDYSILQLSREMKGIGFTPLNQEQIEQINLTFTNYKKEQLKKEQES</sequence>
<evidence type="ECO:0000259" key="4">
    <source>
        <dbReference type="Pfam" id="PF05592"/>
    </source>
</evidence>
<comment type="catalytic activity">
    <reaction evidence="1">
        <text>Hydrolysis of terminal non-reducing alpha-L-rhamnose residues in alpha-L-rhamnosides.</text>
        <dbReference type="EC" id="3.2.1.40"/>
    </reaction>
</comment>
<organism evidence="8 9">
    <name type="scientific">Companilactobacillus kimchiensis</name>
    <dbReference type="NCBI Taxonomy" id="993692"/>
    <lineage>
        <taxon>Bacteria</taxon>
        <taxon>Bacillati</taxon>
        <taxon>Bacillota</taxon>
        <taxon>Bacilli</taxon>
        <taxon>Lactobacillales</taxon>
        <taxon>Lactobacillaceae</taxon>
        <taxon>Companilactobacillus</taxon>
    </lineage>
</organism>
<evidence type="ECO:0000259" key="7">
    <source>
        <dbReference type="Pfam" id="PF17390"/>
    </source>
</evidence>
<dbReference type="Pfam" id="PF08531">
    <property type="entry name" value="Bac_rhamnosid_N"/>
    <property type="match status" value="1"/>
</dbReference>
<dbReference type="EMBL" id="JQCF01000038">
    <property type="protein sequence ID" value="KRN96757.1"/>
    <property type="molecule type" value="Genomic_DNA"/>
</dbReference>
<protein>
    <recommendedName>
        <fullName evidence="2">alpha-L-rhamnosidase</fullName>
        <ecNumber evidence="2">3.2.1.40</ecNumber>
    </recommendedName>
</protein>
<evidence type="ECO:0000256" key="1">
    <source>
        <dbReference type="ARBA" id="ARBA00001445"/>
    </source>
</evidence>
<dbReference type="InterPro" id="IPR035398">
    <property type="entry name" value="Bac_rhamnosid_C"/>
</dbReference>
<dbReference type="EC" id="3.2.1.40" evidence="2"/>
<feature type="domain" description="Bacterial alpha-L-rhamnosidase N-terminal" evidence="5">
    <location>
        <begin position="120"/>
        <end position="254"/>
    </location>
</feature>
<dbReference type="InterPro" id="IPR008928">
    <property type="entry name" value="6-hairpin_glycosidase_sf"/>
</dbReference>
<dbReference type="PANTHER" id="PTHR33307">
    <property type="entry name" value="ALPHA-RHAMNOSIDASE (EUROFUNG)"/>
    <property type="match status" value="1"/>
</dbReference>
<dbReference type="Pfam" id="PF17390">
    <property type="entry name" value="Bac_rhamnosid_C"/>
    <property type="match status" value="1"/>
</dbReference>
<dbReference type="GO" id="GO:0030596">
    <property type="term" value="F:alpha-L-rhamnosidase activity"/>
    <property type="evidence" value="ECO:0007669"/>
    <property type="project" value="UniProtKB-EC"/>
</dbReference>
<dbReference type="PANTHER" id="PTHR33307:SF6">
    <property type="entry name" value="ALPHA-RHAMNOSIDASE (EUROFUNG)-RELATED"/>
    <property type="match status" value="1"/>
</dbReference>
<evidence type="ECO:0000259" key="5">
    <source>
        <dbReference type="Pfam" id="PF08531"/>
    </source>
</evidence>
<dbReference type="InterPro" id="IPR016007">
    <property type="entry name" value="Alpha_rhamnosid"/>
</dbReference>
<evidence type="ECO:0000256" key="3">
    <source>
        <dbReference type="ARBA" id="ARBA00022801"/>
    </source>
</evidence>
<evidence type="ECO:0000256" key="2">
    <source>
        <dbReference type="ARBA" id="ARBA00012652"/>
    </source>
</evidence>
<dbReference type="Gene3D" id="2.60.120.260">
    <property type="entry name" value="Galactose-binding domain-like"/>
    <property type="match status" value="2"/>
</dbReference>
<reference evidence="8 9" key="1">
    <citation type="journal article" date="2015" name="Genome Announc.">
        <title>Expanding the biotechnology potential of lactobacilli through comparative genomics of 213 strains and associated genera.</title>
        <authorList>
            <person name="Sun Z."/>
            <person name="Harris H.M."/>
            <person name="McCann A."/>
            <person name="Guo C."/>
            <person name="Argimon S."/>
            <person name="Zhang W."/>
            <person name="Yang X."/>
            <person name="Jeffery I.B."/>
            <person name="Cooney J.C."/>
            <person name="Kagawa T.F."/>
            <person name="Liu W."/>
            <person name="Song Y."/>
            <person name="Salvetti E."/>
            <person name="Wrobel A."/>
            <person name="Rasinkangas P."/>
            <person name="Parkhill J."/>
            <person name="Rea M.C."/>
            <person name="O'Sullivan O."/>
            <person name="Ritari J."/>
            <person name="Douillard F.P."/>
            <person name="Paul Ross R."/>
            <person name="Yang R."/>
            <person name="Briner A.E."/>
            <person name="Felis G.E."/>
            <person name="de Vos W.M."/>
            <person name="Barrangou R."/>
            <person name="Klaenhammer T.R."/>
            <person name="Caufield P.W."/>
            <person name="Cui Y."/>
            <person name="Zhang H."/>
            <person name="O'Toole P.W."/>
        </authorList>
    </citation>
    <scope>NUCLEOTIDE SEQUENCE [LARGE SCALE GENOMIC DNA]</scope>
    <source>
        <strain evidence="8 9">DSM 24716</strain>
    </source>
</reference>
<dbReference type="SUPFAM" id="SSF48208">
    <property type="entry name" value="Six-hairpin glycosidases"/>
    <property type="match status" value="1"/>
</dbReference>
<keyword evidence="3" id="KW-0378">Hydrolase</keyword>
<dbReference type="STRING" id="993692.IV57_GL001768"/>
<dbReference type="Pfam" id="PF05592">
    <property type="entry name" value="Bac_rhamnosid"/>
    <property type="match status" value="1"/>
</dbReference>
<name>A0A0R2LAD7_9LACO</name>
<evidence type="ECO:0000313" key="8">
    <source>
        <dbReference type="EMBL" id="KRN96757.1"/>
    </source>
</evidence>
<evidence type="ECO:0000259" key="6">
    <source>
        <dbReference type="Pfam" id="PF17389"/>
    </source>
</evidence>
<keyword evidence="9" id="KW-1185">Reference proteome</keyword>
<dbReference type="Gene3D" id="2.60.420.10">
    <property type="entry name" value="Maltose phosphorylase, domain 3"/>
    <property type="match status" value="1"/>
</dbReference>
<dbReference type="InterPro" id="IPR008902">
    <property type="entry name" value="Rhamnosid_concanavalin"/>
</dbReference>
<dbReference type="Proteomes" id="UP000051006">
    <property type="component" value="Unassembled WGS sequence"/>
</dbReference>
<comment type="caution">
    <text evidence="8">The sequence shown here is derived from an EMBL/GenBank/DDBJ whole genome shotgun (WGS) entry which is preliminary data.</text>
</comment>
<dbReference type="PATRIC" id="fig|993692.3.peg.1796"/>
<dbReference type="Pfam" id="PF17389">
    <property type="entry name" value="Bac_rhamnosid6H"/>
    <property type="match status" value="1"/>
</dbReference>
<dbReference type="GO" id="GO:0005975">
    <property type="term" value="P:carbohydrate metabolic process"/>
    <property type="evidence" value="ECO:0007669"/>
    <property type="project" value="InterPro"/>
</dbReference>
<feature type="domain" description="Alpha-L-rhamnosidase C-terminal" evidence="7">
    <location>
        <begin position="751"/>
        <end position="817"/>
    </location>
</feature>
<feature type="domain" description="Alpha-L-rhamnosidase concanavalin-like" evidence="4">
    <location>
        <begin position="291"/>
        <end position="387"/>
    </location>
</feature>
<dbReference type="InterPro" id="IPR035396">
    <property type="entry name" value="Bac_rhamnosid6H"/>
</dbReference>
<dbReference type="AlphaFoldDB" id="A0A0R2LAD7"/>
<dbReference type="Gene3D" id="1.50.10.10">
    <property type="match status" value="1"/>
</dbReference>